<reference evidence="3 4" key="1">
    <citation type="journal article" date="2011" name="J. Gen. Appl. Microbiol.">
        <title>Draft genome sequencing of the enigmatic yeast Saitoella complicata.</title>
        <authorList>
            <person name="Nishida H."/>
            <person name="Hamamoto M."/>
            <person name="Sugiyama J."/>
        </authorList>
    </citation>
    <scope>NUCLEOTIDE SEQUENCE [LARGE SCALE GENOMIC DNA]</scope>
    <source>
        <strain evidence="3 4">NRRL Y-17804</strain>
    </source>
</reference>
<protein>
    <recommendedName>
        <fullName evidence="2">SPIN90/Ldb17 leucine-rich domain-containing protein</fullName>
    </recommendedName>
</protein>
<evidence type="ECO:0000313" key="4">
    <source>
        <dbReference type="Proteomes" id="UP000033140"/>
    </source>
</evidence>
<comment type="caution">
    <text evidence="3">The sequence shown here is derived from an EMBL/GenBank/DDBJ whole genome shotgun (WGS) entry which is preliminary data.</text>
</comment>
<accession>A0A0E9N9T2</accession>
<evidence type="ECO:0000259" key="2">
    <source>
        <dbReference type="Pfam" id="PF09431"/>
    </source>
</evidence>
<dbReference type="PANTHER" id="PTHR13357">
    <property type="entry name" value="SH3 ADAPTER PROTEIN SPIN90 NCK INTERACTING PROTEIN WITH SH3 DOMAIN"/>
    <property type="match status" value="1"/>
</dbReference>
<dbReference type="GO" id="GO:0006897">
    <property type="term" value="P:endocytosis"/>
    <property type="evidence" value="ECO:0007669"/>
    <property type="project" value="TreeGrafter"/>
</dbReference>
<feature type="region of interest" description="Disordered" evidence="1">
    <location>
        <begin position="422"/>
        <end position="448"/>
    </location>
</feature>
<dbReference type="GO" id="GO:0071933">
    <property type="term" value="F:Arp2/3 complex binding"/>
    <property type="evidence" value="ECO:0007669"/>
    <property type="project" value="TreeGrafter"/>
</dbReference>
<dbReference type="OMA" id="ISLRHTY"/>
<keyword evidence="4" id="KW-1185">Reference proteome</keyword>
<dbReference type="Pfam" id="PF09431">
    <property type="entry name" value="SPIN90_LRD"/>
    <property type="match status" value="1"/>
</dbReference>
<proteinExistence type="predicted"/>
<gene>
    <name evidence="3" type="ORF">G7K_0813-t1</name>
</gene>
<reference evidence="3 4" key="2">
    <citation type="journal article" date="2014" name="J. Gen. Appl. Microbiol.">
        <title>The early diverging ascomycetous budding yeast Saitoella complicata has three histone deacetylases belonging to the Clr6, Hos2, and Rpd3 lineages.</title>
        <authorList>
            <person name="Nishida H."/>
            <person name="Matsumoto T."/>
            <person name="Kondo S."/>
            <person name="Hamamoto M."/>
            <person name="Yoshikawa H."/>
        </authorList>
    </citation>
    <scope>NUCLEOTIDE SEQUENCE [LARGE SCALE GENOMIC DNA]</scope>
    <source>
        <strain evidence="3 4">NRRL Y-17804</strain>
    </source>
</reference>
<dbReference type="EMBL" id="BACD03000004">
    <property type="protein sequence ID" value="GAO46584.1"/>
    <property type="molecule type" value="Genomic_DNA"/>
</dbReference>
<organism evidence="3 4">
    <name type="scientific">Saitoella complicata (strain BCRC 22490 / CBS 7301 / JCM 7358 / NBRC 10748 / NRRL Y-17804)</name>
    <dbReference type="NCBI Taxonomy" id="698492"/>
    <lineage>
        <taxon>Eukaryota</taxon>
        <taxon>Fungi</taxon>
        <taxon>Dikarya</taxon>
        <taxon>Ascomycota</taxon>
        <taxon>Taphrinomycotina</taxon>
        <taxon>Taphrinomycotina incertae sedis</taxon>
        <taxon>Saitoella</taxon>
    </lineage>
</organism>
<dbReference type="GO" id="GO:0051666">
    <property type="term" value="P:actin cortical patch localization"/>
    <property type="evidence" value="ECO:0007669"/>
    <property type="project" value="TreeGrafter"/>
</dbReference>
<dbReference type="InterPro" id="IPR030125">
    <property type="entry name" value="SPIN90/Ldb17"/>
</dbReference>
<dbReference type="AlphaFoldDB" id="A0A0E9N9T2"/>
<name>A0A0E9N9T2_SAICN</name>
<dbReference type="GO" id="GO:0030479">
    <property type="term" value="C:actin cortical patch"/>
    <property type="evidence" value="ECO:0007669"/>
    <property type="project" value="TreeGrafter"/>
</dbReference>
<evidence type="ECO:0000313" key="3">
    <source>
        <dbReference type="EMBL" id="GAO46584.1"/>
    </source>
</evidence>
<reference evidence="3 4" key="3">
    <citation type="journal article" date="2015" name="Genome Announc.">
        <title>Draft Genome Sequence of the Archiascomycetous Yeast Saitoella complicata.</title>
        <authorList>
            <person name="Yamauchi K."/>
            <person name="Kondo S."/>
            <person name="Hamamoto M."/>
            <person name="Takahashi Y."/>
            <person name="Ogura Y."/>
            <person name="Hayashi T."/>
            <person name="Nishida H."/>
        </authorList>
    </citation>
    <scope>NUCLEOTIDE SEQUENCE [LARGE SCALE GENOMIC DNA]</scope>
    <source>
        <strain evidence="3 4">NRRL Y-17804</strain>
    </source>
</reference>
<feature type="compositionally biased region" description="Pro residues" evidence="1">
    <location>
        <begin position="422"/>
        <end position="439"/>
    </location>
</feature>
<feature type="domain" description="SPIN90/Ldb17 leucine-rich" evidence="2">
    <location>
        <begin position="182"/>
        <end position="339"/>
    </location>
</feature>
<dbReference type="Proteomes" id="UP000033140">
    <property type="component" value="Unassembled WGS sequence"/>
</dbReference>
<evidence type="ECO:0000256" key="1">
    <source>
        <dbReference type="SAM" id="MobiDB-lite"/>
    </source>
</evidence>
<dbReference type="GO" id="GO:0000147">
    <property type="term" value="P:actin cortical patch assembly"/>
    <property type="evidence" value="ECO:0007669"/>
    <property type="project" value="TreeGrafter"/>
</dbReference>
<dbReference type="InterPro" id="IPR018556">
    <property type="entry name" value="SPIN90/Ldb17_LRD"/>
</dbReference>
<dbReference type="PANTHER" id="PTHR13357:SF1">
    <property type="entry name" value="NCK-INTERACTING PROTEIN WITH SH3 DOMAIN"/>
    <property type="match status" value="1"/>
</dbReference>
<dbReference type="STRING" id="698492.A0A0E9N9T2"/>
<sequence>MDVLYLSIDDEQQFFAELDDIVNSPIHSRDQVDNTVTSFVRFAAQFREQYLQTTHAVCRVSFKLMDSSLYEPNASHIRKLLIRLALLPECASSMLYMILALLFLDGRTHPKTYRAMNKHGMFGKLIETVKHGEDAQLQRMGLELLYEMCRVQKVGRRELESIDVEFLVYLFSFVEDMSDEHDIHSYAVLKVILVLNEQYMVASLPSQKDQVSAFDIASPAPSKPGTPLPPLSNKVMELLSVRGSEFKAFGENIIFLLNRERETCLQLLVLKFLYLTFTTPETYEYLYTNDLRVLVDVFIRELYDLPDEAQSLRHTYLRVLYPLLSHTQLRHAPHYKADQLRKLLLCLNGTARSAHFQAVDATTIRLVSRCAKVSWLEMPQEVKVQEKELDELSKKMERLGASLGRKESGSATSVAAVAVVQKPPPGKVTPRKMPPPPPPGRRHRNGQSGEYGALLRESWRFKYLFLVLFGHTGYFI</sequence>